<organism evidence="2 3">
    <name type="scientific">Diaporthe australafricana</name>
    <dbReference type="NCBI Taxonomy" id="127596"/>
    <lineage>
        <taxon>Eukaryota</taxon>
        <taxon>Fungi</taxon>
        <taxon>Dikarya</taxon>
        <taxon>Ascomycota</taxon>
        <taxon>Pezizomycotina</taxon>
        <taxon>Sordariomycetes</taxon>
        <taxon>Sordariomycetidae</taxon>
        <taxon>Diaporthales</taxon>
        <taxon>Diaporthaceae</taxon>
        <taxon>Diaporthe</taxon>
    </lineage>
</organism>
<comment type="caution">
    <text evidence="2">The sequence shown here is derived from an EMBL/GenBank/DDBJ whole genome shotgun (WGS) entry which is preliminary data.</text>
</comment>
<evidence type="ECO:0008006" key="4">
    <source>
        <dbReference type="Google" id="ProtNLM"/>
    </source>
</evidence>
<accession>A0ABR3WDS6</accession>
<protein>
    <recommendedName>
        <fullName evidence="4">Cysteine-rich transmembrane CYSTM domain-containing protein</fullName>
    </recommendedName>
</protein>
<reference evidence="2 3" key="1">
    <citation type="journal article" date="2024" name="IMA Fungus">
        <title>IMA Genome - F19 : A genome assembly and annotation guide to empower mycologists, including annotated draft genome sequences of Ceratocystis pirilliformis, Diaporthe australafricana, Fusarium ophioides, Paecilomyces lecythidis, and Sporothrix stenoceras.</title>
        <authorList>
            <person name="Aylward J."/>
            <person name="Wilson A.M."/>
            <person name="Visagie C.M."/>
            <person name="Spraker J."/>
            <person name="Barnes I."/>
            <person name="Buitendag C."/>
            <person name="Ceriani C."/>
            <person name="Del Mar Angel L."/>
            <person name="du Plessis D."/>
            <person name="Fuchs T."/>
            <person name="Gasser K."/>
            <person name="Kramer D."/>
            <person name="Li W."/>
            <person name="Munsamy K."/>
            <person name="Piso A."/>
            <person name="Price J.L."/>
            <person name="Sonnekus B."/>
            <person name="Thomas C."/>
            <person name="van der Nest A."/>
            <person name="van Dijk A."/>
            <person name="van Heerden A."/>
            <person name="van Vuuren N."/>
            <person name="Yilmaz N."/>
            <person name="Duong T.A."/>
            <person name="van der Merwe N.A."/>
            <person name="Wingfield M.J."/>
            <person name="Wingfield B.D."/>
        </authorList>
    </citation>
    <scope>NUCLEOTIDE SEQUENCE [LARGE SCALE GENOMIC DNA]</scope>
    <source>
        <strain evidence="2 3">CMW 18300</strain>
    </source>
</reference>
<evidence type="ECO:0000313" key="2">
    <source>
        <dbReference type="EMBL" id="KAL1859615.1"/>
    </source>
</evidence>
<gene>
    <name evidence="2" type="ORF">Daus18300_009480</name>
</gene>
<keyword evidence="3" id="KW-1185">Reference proteome</keyword>
<evidence type="ECO:0000313" key="3">
    <source>
        <dbReference type="Proteomes" id="UP001583177"/>
    </source>
</evidence>
<feature type="region of interest" description="Disordered" evidence="1">
    <location>
        <begin position="1"/>
        <end position="84"/>
    </location>
</feature>
<feature type="compositionally biased region" description="Polar residues" evidence="1">
    <location>
        <begin position="57"/>
        <end position="69"/>
    </location>
</feature>
<dbReference type="Proteomes" id="UP001583177">
    <property type="component" value="Unassembled WGS sequence"/>
</dbReference>
<proteinExistence type="predicted"/>
<dbReference type="EMBL" id="JAWRVE010000097">
    <property type="protein sequence ID" value="KAL1859615.1"/>
    <property type="molecule type" value="Genomic_DNA"/>
</dbReference>
<name>A0ABR3WDS6_9PEZI</name>
<sequence>MAHTDLAGSLSPSRVMEEKSPMPMTPPAGYLPERPCSTIPGDNDSPPASPPTKDGYSRQNPFGISQQQSPEDEDTPNTRGGGGRGGGLCEVLLAACCCYALCEVCC</sequence>
<evidence type="ECO:0000256" key="1">
    <source>
        <dbReference type="SAM" id="MobiDB-lite"/>
    </source>
</evidence>